<accession>A0A1S7DLU1</accession>
<dbReference type="Proteomes" id="UP000320664">
    <property type="component" value="Segment"/>
</dbReference>
<dbReference type="Gene3D" id="3.40.50.11680">
    <property type="entry name" value="Poxvirus mRNA capping enzyme, small subunit"/>
    <property type="match status" value="1"/>
</dbReference>
<dbReference type="Pfam" id="PF03341">
    <property type="entry name" value="Pox_mRNA-cap"/>
    <property type="match status" value="1"/>
</dbReference>
<dbReference type="Proteomes" id="UP000315637">
    <property type="component" value="Segment"/>
</dbReference>
<organism evidence="5">
    <name type="scientific">Molluscum contagiosum virus subtype 2</name>
    <name type="common">MOCV</name>
    <name type="synonym">MCVII</name>
    <dbReference type="NCBI Taxonomy" id="10281"/>
    <lineage>
        <taxon>Viruses</taxon>
        <taxon>Varidnaviria</taxon>
        <taxon>Bamfordvirae</taxon>
        <taxon>Nucleocytoviricota</taxon>
        <taxon>Pokkesviricetes</taxon>
        <taxon>Chitovirales</taxon>
        <taxon>Poxviridae</taxon>
        <taxon>Chordopoxvirinae</taxon>
        <taxon>Molluscipoxvirus</taxon>
        <taxon>Molluscipoxvirus molluscum</taxon>
        <taxon>Molluscum contagiosum virus</taxon>
    </lineage>
</organism>
<evidence type="ECO:0000313" key="7">
    <source>
        <dbReference type="EMBL" id="AYO87906.1"/>
    </source>
</evidence>
<evidence type="ECO:0000256" key="4">
    <source>
        <dbReference type="ARBA" id="ARBA00023042"/>
    </source>
</evidence>
<evidence type="ECO:0000313" key="5">
    <source>
        <dbReference type="EMBL" id="AQY16674.1"/>
    </source>
</evidence>
<evidence type="ECO:0000313" key="9">
    <source>
        <dbReference type="EMBL" id="AYO88246.1"/>
    </source>
</evidence>
<dbReference type="EMBL" id="MH320551">
    <property type="protein sequence ID" value="AYO88246.1"/>
    <property type="molecule type" value="Genomic_DNA"/>
</dbReference>
<proteinExistence type="predicted"/>
<evidence type="ECO:0000313" key="10">
    <source>
        <dbReference type="EMBL" id="AYO89124.1"/>
    </source>
</evidence>
<dbReference type="GO" id="GO:0004482">
    <property type="term" value="F:mRNA 5'-cap (guanine-N7-)-methyltransferase activity"/>
    <property type="evidence" value="ECO:0007669"/>
    <property type="project" value="InterPro"/>
</dbReference>
<dbReference type="EMBL" id="MH320548">
    <property type="protein sequence ID" value="AYO87736.1"/>
    <property type="molecule type" value="Genomic_DNA"/>
</dbReference>
<evidence type="ECO:0000313" key="6">
    <source>
        <dbReference type="EMBL" id="AYO87736.1"/>
    </source>
</evidence>
<evidence type="ECO:0000256" key="1">
    <source>
        <dbReference type="ARBA" id="ARBA00004328"/>
    </source>
</evidence>
<gene>
    <name evidence="5" type="primary">MC101L</name>
</gene>
<sequence>MAAPAGFAAQVHALVRSGLCADMPFYETLPELNLVFGKNHTPSLQYGANYFLQLSKVNDLNRMSTDMVNLYTHDLTAPETDLEKVYEEHGIESIKAYGKSIRADAIVADLSARNKLFKKERTFVKSNNYLKENNFYVSDYSMMTFEVFRPLFDLGSERFCIVKLPTLFGRTVANAVRVYCSLFRRVQLRKGASDSWLKDSALLVCRDAYAPNLERFLAYVRASTRSPAWREANNAPFTLLDAPVEKEFLEQFLGFSNQVYMAIYYVHTLLYNSMTSESKSIENDFQRRLVRLLRS</sequence>
<name>A0A1S7DLU1_MCV2</name>
<dbReference type="GO" id="GO:0044423">
    <property type="term" value="C:virion component"/>
    <property type="evidence" value="ECO:0007669"/>
    <property type="project" value="UniProtKB-KW"/>
</dbReference>
<protein>
    <submittedName>
        <fullName evidence="5">MC101</fullName>
    </submittedName>
</protein>
<reference evidence="6" key="3">
    <citation type="submission" date="2018-05" db="EMBL/GenBank/DDBJ databases">
        <authorList>
            <person name="Zorec T.M."/>
            <person name="Hosnjak L."/>
            <person name="Kutnjak D."/>
            <person name="Kusar B."/>
            <person name="Trcko K."/>
            <person name="Kocjan B.J."/>
            <person name="Li Y."/>
            <person name="Krizmaric M."/>
            <person name="Miljkovic J."/>
            <person name="Ravnikar M."/>
            <person name="Poljak M."/>
        </authorList>
    </citation>
    <scope>NUCLEOTIDE SEQUENCE</scope>
    <source>
        <strain evidence="6">MCV2_MB98</strain>
        <strain evidence="7">MCV2_MC313</strain>
        <strain evidence="8">MCV2_MC316</strain>
        <strain evidence="9">MCV2_MC332</strain>
        <strain evidence="10">MCV2_MC515</strain>
    </source>
</reference>
<dbReference type="Proteomes" id="UP000319755">
    <property type="component" value="Genome"/>
</dbReference>
<evidence type="ECO:0000256" key="3">
    <source>
        <dbReference type="ARBA" id="ARBA00022844"/>
    </source>
</evidence>
<keyword evidence="3" id="KW-0946">Virion</keyword>
<dbReference type="Proteomes" id="UP000317568">
    <property type="component" value="Genome"/>
</dbReference>
<dbReference type="EMBL" id="MH320549">
    <property type="protein sequence ID" value="AYO87906.1"/>
    <property type="molecule type" value="Genomic_DNA"/>
</dbReference>
<dbReference type="InterPro" id="IPR005009">
    <property type="entry name" value="Poxvirus_mRNA-cap_ssu"/>
</dbReference>
<comment type="subcellular location">
    <subcellularLocation>
        <location evidence="1">Virion</location>
    </subcellularLocation>
</comment>
<dbReference type="InterPro" id="IPR043096">
    <property type="entry name" value="Poxvirus_mRNA-cap_ssu_sf"/>
</dbReference>
<dbReference type="EMBL" id="MH320556">
    <property type="protein sequence ID" value="AYO89124.1"/>
    <property type="molecule type" value="Genomic_DNA"/>
</dbReference>
<reference evidence="6" key="2">
    <citation type="journal article" date="2018" name="Viruses">
        <title>New Insights into the Evolutionary and Genomic Landscape of Molluscum Contagiosum Virus (MCV) based on Nine MCV1 and Six MCV2 Complete Genome Sequences.</title>
        <authorList>
            <person name="Zorec T."/>
            <person name="Kutnjak D."/>
            <person name="Hosnjak L."/>
            <person name="Kusar B."/>
            <person name="Trcko K."/>
            <person name="Kocjan B."/>
            <person name="Li Y."/>
            <person name="Krizmaric M."/>
            <person name="Miljkovic J."/>
            <person name="Ravnikar M."/>
            <person name="Poljak M."/>
        </authorList>
    </citation>
    <scope>NUCLEOTIDE SEQUENCE [LARGE SCALE GENOMIC DNA]</scope>
    <source>
        <strain evidence="6">MCV2_MB98</strain>
        <strain evidence="7">MCV2_MC313</strain>
        <strain evidence="8">MCV2_MC316</strain>
        <strain evidence="9">MCV2_MC332</strain>
        <strain evidence="10">MCV2_MC515</strain>
    </source>
</reference>
<evidence type="ECO:0000256" key="2">
    <source>
        <dbReference type="ARBA" id="ARBA00022664"/>
    </source>
</evidence>
<dbReference type="Proteomes" id="UP000320816">
    <property type="component" value="Segment"/>
</dbReference>
<reference evidence="5" key="1">
    <citation type="journal article" date="2017" name="J. Gen. Virol.">
        <title>Recombination events and variability among full-length genomes of co-circulating molluscum contagiosum virus subtypes 1 and 2.</title>
        <authorList>
            <person name="Lopez-Bueno A."/>
            <person name="Parras-Molto M."/>
            <person name="Lopez-Barrantes O."/>
            <person name="Belda S."/>
            <person name="Alejo A."/>
        </authorList>
    </citation>
    <scope>NUCLEOTIDE SEQUENCE</scope>
    <source>
        <strain evidence="5">Madrid 2016_1</strain>
    </source>
</reference>
<dbReference type="Proteomes" id="UP000317891">
    <property type="component" value="Segment"/>
</dbReference>
<evidence type="ECO:0000313" key="8">
    <source>
        <dbReference type="EMBL" id="AYO88076.1"/>
    </source>
</evidence>
<keyword evidence="4" id="KW-0506">mRNA capping</keyword>
<dbReference type="EMBL" id="MH320550">
    <property type="protein sequence ID" value="AYO88076.1"/>
    <property type="molecule type" value="Genomic_DNA"/>
</dbReference>
<dbReference type="EMBL" id="KY040274">
    <property type="protein sequence ID" value="AQY16674.1"/>
    <property type="molecule type" value="Genomic_DNA"/>
</dbReference>
<organismHost>
    <name type="scientific">Homo sapiens</name>
    <name type="common">Human</name>
    <dbReference type="NCBI Taxonomy" id="9606"/>
</organismHost>
<keyword evidence="2" id="KW-0507">mRNA processing</keyword>